<dbReference type="Proteomes" id="UP001594351">
    <property type="component" value="Unassembled WGS sequence"/>
</dbReference>
<organism evidence="1 2">
    <name type="scientific">candidate division CSSED10-310 bacterium</name>
    <dbReference type="NCBI Taxonomy" id="2855610"/>
    <lineage>
        <taxon>Bacteria</taxon>
        <taxon>Bacteria division CSSED10-310</taxon>
    </lineage>
</organism>
<keyword evidence="2" id="KW-1185">Reference proteome</keyword>
<dbReference type="Pfam" id="PF13557">
    <property type="entry name" value="Phenol_MetA_deg"/>
    <property type="match status" value="1"/>
</dbReference>
<proteinExistence type="predicted"/>
<name>A0ABV6YX30_UNCC1</name>
<accession>A0ABV6YX30</accession>
<protein>
    <submittedName>
        <fullName evidence="1">Transporter</fullName>
    </submittedName>
</protein>
<dbReference type="EMBL" id="JBHPBY010000119">
    <property type="protein sequence ID" value="MFC1850733.1"/>
    <property type="molecule type" value="Genomic_DNA"/>
</dbReference>
<gene>
    <name evidence="1" type="ORF">ACFL27_11120</name>
</gene>
<reference evidence="1 2" key="1">
    <citation type="submission" date="2024-09" db="EMBL/GenBank/DDBJ databases">
        <title>Laminarin stimulates single cell rates of sulfate reduction while oxygen inhibits transcriptomic activity in coastal marine sediment.</title>
        <authorList>
            <person name="Lindsay M."/>
            <person name="Orcutt B."/>
            <person name="Emerson D."/>
            <person name="Stepanauskas R."/>
            <person name="D'Angelo T."/>
        </authorList>
    </citation>
    <scope>NUCLEOTIDE SEQUENCE [LARGE SCALE GENOMIC DNA]</scope>
    <source>
        <strain evidence="1">SAG AM-311-K15</strain>
    </source>
</reference>
<evidence type="ECO:0000313" key="2">
    <source>
        <dbReference type="Proteomes" id="UP001594351"/>
    </source>
</evidence>
<comment type="caution">
    <text evidence="1">The sequence shown here is derived from an EMBL/GenBank/DDBJ whole genome shotgun (WGS) entry which is preliminary data.</text>
</comment>
<evidence type="ECO:0000313" key="1">
    <source>
        <dbReference type="EMBL" id="MFC1850733.1"/>
    </source>
</evidence>
<dbReference type="InterPro" id="IPR025737">
    <property type="entry name" value="FApF"/>
</dbReference>
<sequence>SSFSSDYLDSGMMGQASFRYSLFHKVELEAIVPYYRVEPKVGDSLSGMGKISLGVTYSKIKTRYVQFGFFGGILIPNSDSDLAYLESGANGLDFKFKGLISFPLGEMTSIQGNVGYILTGEGDTPAQKDVDPEDIILYDVAFNHFIFDKKLKLIVELNGMKQDEASRLAVAPAIRWEIVPAFIFEGYASISVGDEDYRLYDTLFGIGFTYEFFSNR</sequence>
<feature type="non-terminal residue" evidence="1">
    <location>
        <position position="1"/>
    </location>
</feature>